<proteinExistence type="predicted"/>
<gene>
    <name evidence="1" type="ORF">RF11_16470</name>
</gene>
<comment type="caution">
    <text evidence="1">The sequence shown here is derived from an EMBL/GenBank/DDBJ whole genome shotgun (WGS) entry which is preliminary data.</text>
</comment>
<keyword evidence="2" id="KW-1185">Reference proteome</keyword>
<dbReference type="EMBL" id="JWZT01002758">
    <property type="protein sequence ID" value="KII68628.1"/>
    <property type="molecule type" value="Genomic_DNA"/>
</dbReference>
<dbReference type="Proteomes" id="UP000031668">
    <property type="component" value="Unassembled WGS sequence"/>
</dbReference>
<reference evidence="1 2" key="1">
    <citation type="journal article" date="2014" name="Genome Biol. Evol.">
        <title>The genome of the myxosporean Thelohanellus kitauei shows adaptations to nutrient acquisition within its fish host.</title>
        <authorList>
            <person name="Yang Y."/>
            <person name="Xiong J."/>
            <person name="Zhou Z."/>
            <person name="Huo F."/>
            <person name="Miao W."/>
            <person name="Ran C."/>
            <person name="Liu Y."/>
            <person name="Zhang J."/>
            <person name="Feng J."/>
            <person name="Wang M."/>
            <person name="Wang M."/>
            <person name="Wang L."/>
            <person name="Yao B."/>
        </authorList>
    </citation>
    <scope>NUCLEOTIDE SEQUENCE [LARGE SCALE GENOMIC DNA]</scope>
    <source>
        <strain evidence="1">Wuqing</strain>
    </source>
</reference>
<organism evidence="1 2">
    <name type="scientific">Thelohanellus kitauei</name>
    <name type="common">Myxosporean</name>
    <dbReference type="NCBI Taxonomy" id="669202"/>
    <lineage>
        <taxon>Eukaryota</taxon>
        <taxon>Metazoa</taxon>
        <taxon>Cnidaria</taxon>
        <taxon>Myxozoa</taxon>
        <taxon>Myxosporea</taxon>
        <taxon>Bivalvulida</taxon>
        <taxon>Platysporina</taxon>
        <taxon>Myxobolidae</taxon>
        <taxon>Thelohanellus</taxon>
    </lineage>
</organism>
<dbReference type="AlphaFoldDB" id="A0A0C2JH98"/>
<sequence>MDLRDIPGMQDYMDADQQLINYGIALSANGCDESKRSSIIPAYLIVKHRERYRKSELIQMPQSDKKYHMLVKILKEGIHSDQLSSPFLEYVNASLAPGEAPEAFVLRKSKAIKRT</sequence>
<evidence type="ECO:0000313" key="1">
    <source>
        <dbReference type="EMBL" id="KII68628.1"/>
    </source>
</evidence>
<evidence type="ECO:0000313" key="2">
    <source>
        <dbReference type="Proteomes" id="UP000031668"/>
    </source>
</evidence>
<protein>
    <submittedName>
        <fullName evidence="1">Uncharacterized protein</fullName>
    </submittedName>
</protein>
<accession>A0A0C2JH98</accession>
<name>A0A0C2JH98_THEKT</name>